<evidence type="ECO:0000256" key="1">
    <source>
        <dbReference type="ARBA" id="ARBA00023015"/>
    </source>
</evidence>
<protein>
    <submittedName>
        <fullName evidence="7">Transcriptional regulator, TetR family</fullName>
    </submittedName>
</protein>
<dbReference type="Pfam" id="PF00440">
    <property type="entry name" value="TetR_N"/>
    <property type="match status" value="1"/>
</dbReference>
<dbReference type="PANTHER" id="PTHR30055:SF234">
    <property type="entry name" value="HTH-TYPE TRANSCRIPTIONAL REGULATOR BETI"/>
    <property type="match status" value="1"/>
</dbReference>
<dbReference type="InterPro" id="IPR001647">
    <property type="entry name" value="HTH_TetR"/>
</dbReference>
<gene>
    <name evidence="7" type="ORF">GRAN_0923</name>
</gene>
<keyword evidence="1" id="KW-0805">Transcription regulation</keyword>
<reference evidence="7 8" key="1">
    <citation type="submission" date="2018-11" db="EMBL/GenBank/DDBJ databases">
        <authorList>
            <person name="Mardanov A.V."/>
            <person name="Ravin N.V."/>
            <person name="Dedysh S.N."/>
        </authorList>
    </citation>
    <scope>NUCLEOTIDE SEQUENCE [LARGE SCALE GENOMIC DNA]</scope>
    <source>
        <strain evidence="7 8">AF10</strain>
    </source>
</reference>
<sequence length="229" mass="24793">MKKKSQGNVDLKKSAVKKSAVKKSAVKKSAVKEPDETAPRLMRADARRKMDSLVQAATEVFATSGVDAPVREIADKAGVGLGTMYRHFPRRSDLIAAVMQTQVDACADAASTLAKKYEPGDALARWLYRLMDFFGTKRGLAAALHSGDPAYSTLPGYFLRRINAALAELIDAAVAAKVVRPGVNPEDLLWAVAALCHGRDGKEPAYARKMVDLLVDGLRFGASKPTRHR</sequence>
<dbReference type="OrthoDB" id="2720430at2"/>
<dbReference type="InterPro" id="IPR050109">
    <property type="entry name" value="HTH-type_TetR-like_transc_reg"/>
</dbReference>
<keyword evidence="8" id="KW-1185">Reference proteome</keyword>
<dbReference type="InterPro" id="IPR049445">
    <property type="entry name" value="TetR_SbtR-like_C"/>
</dbReference>
<feature type="region of interest" description="Disordered" evidence="5">
    <location>
        <begin position="1"/>
        <end position="41"/>
    </location>
</feature>
<accession>A0A4Q0T1Z7</accession>
<keyword evidence="2 4" id="KW-0238">DNA-binding</keyword>
<organism evidence="7 8">
    <name type="scientific">Granulicella sibirica</name>
    <dbReference type="NCBI Taxonomy" id="2479048"/>
    <lineage>
        <taxon>Bacteria</taxon>
        <taxon>Pseudomonadati</taxon>
        <taxon>Acidobacteriota</taxon>
        <taxon>Terriglobia</taxon>
        <taxon>Terriglobales</taxon>
        <taxon>Acidobacteriaceae</taxon>
        <taxon>Granulicella</taxon>
    </lineage>
</organism>
<dbReference type="InterPro" id="IPR036271">
    <property type="entry name" value="Tet_transcr_reg_TetR-rel_C_sf"/>
</dbReference>
<dbReference type="PANTHER" id="PTHR30055">
    <property type="entry name" value="HTH-TYPE TRANSCRIPTIONAL REGULATOR RUTR"/>
    <property type="match status" value="1"/>
</dbReference>
<evidence type="ECO:0000256" key="3">
    <source>
        <dbReference type="ARBA" id="ARBA00023163"/>
    </source>
</evidence>
<evidence type="ECO:0000256" key="4">
    <source>
        <dbReference type="PROSITE-ProRule" id="PRU00335"/>
    </source>
</evidence>
<dbReference type="SUPFAM" id="SSF46689">
    <property type="entry name" value="Homeodomain-like"/>
    <property type="match status" value="1"/>
</dbReference>
<feature type="DNA-binding region" description="H-T-H motif" evidence="4">
    <location>
        <begin position="69"/>
        <end position="88"/>
    </location>
</feature>
<evidence type="ECO:0000256" key="5">
    <source>
        <dbReference type="SAM" id="MobiDB-lite"/>
    </source>
</evidence>
<evidence type="ECO:0000313" key="8">
    <source>
        <dbReference type="Proteomes" id="UP000289437"/>
    </source>
</evidence>
<reference evidence="8" key="2">
    <citation type="submission" date="2019-02" db="EMBL/GenBank/DDBJ databases">
        <title>Granulicella sibirica sp. nov., a psychrotolerant acidobacterium isolated from an organic soil layer in forested tundra, West Siberia.</title>
        <authorList>
            <person name="Oshkin I.Y."/>
            <person name="Kulichevskaya I.S."/>
            <person name="Rijpstra W.I.C."/>
            <person name="Sinninghe Damste J.S."/>
            <person name="Rakitin A.L."/>
            <person name="Ravin N.V."/>
            <person name="Dedysh S.N."/>
        </authorList>
    </citation>
    <scope>NUCLEOTIDE SEQUENCE [LARGE SCALE GENOMIC DNA]</scope>
    <source>
        <strain evidence="8">AF10</strain>
    </source>
</reference>
<feature type="compositionally biased region" description="Basic residues" evidence="5">
    <location>
        <begin position="14"/>
        <end position="26"/>
    </location>
</feature>
<dbReference type="Gene3D" id="1.10.357.10">
    <property type="entry name" value="Tetracycline Repressor, domain 2"/>
    <property type="match status" value="1"/>
</dbReference>
<dbReference type="GO" id="GO:0003700">
    <property type="term" value="F:DNA-binding transcription factor activity"/>
    <property type="evidence" value="ECO:0007669"/>
    <property type="project" value="TreeGrafter"/>
</dbReference>
<dbReference type="PROSITE" id="PS50977">
    <property type="entry name" value="HTH_TETR_2"/>
    <property type="match status" value="1"/>
</dbReference>
<dbReference type="SUPFAM" id="SSF48498">
    <property type="entry name" value="Tetracyclin repressor-like, C-terminal domain"/>
    <property type="match status" value="1"/>
</dbReference>
<evidence type="ECO:0000313" key="7">
    <source>
        <dbReference type="EMBL" id="RXH57613.1"/>
    </source>
</evidence>
<evidence type="ECO:0000256" key="2">
    <source>
        <dbReference type="ARBA" id="ARBA00023125"/>
    </source>
</evidence>
<dbReference type="PRINTS" id="PR00455">
    <property type="entry name" value="HTHTETR"/>
</dbReference>
<feature type="compositionally biased region" description="Basic and acidic residues" evidence="5">
    <location>
        <begin position="30"/>
        <end position="41"/>
    </location>
</feature>
<name>A0A4Q0T1Z7_9BACT</name>
<proteinExistence type="predicted"/>
<keyword evidence="3" id="KW-0804">Transcription</keyword>
<dbReference type="InterPro" id="IPR009057">
    <property type="entry name" value="Homeodomain-like_sf"/>
</dbReference>
<dbReference type="Proteomes" id="UP000289437">
    <property type="component" value="Unassembled WGS sequence"/>
</dbReference>
<dbReference type="AlphaFoldDB" id="A0A4Q0T1Z7"/>
<feature type="domain" description="HTH tetR-type" evidence="6">
    <location>
        <begin position="47"/>
        <end position="106"/>
    </location>
</feature>
<dbReference type="EMBL" id="RDSM01000001">
    <property type="protein sequence ID" value="RXH57613.1"/>
    <property type="molecule type" value="Genomic_DNA"/>
</dbReference>
<comment type="caution">
    <text evidence="7">The sequence shown here is derived from an EMBL/GenBank/DDBJ whole genome shotgun (WGS) entry which is preliminary data.</text>
</comment>
<dbReference type="RefSeq" id="WP_128911761.1">
    <property type="nucleotide sequence ID" value="NZ_RDSM01000001.1"/>
</dbReference>
<dbReference type="Pfam" id="PF21597">
    <property type="entry name" value="TetR_C_43"/>
    <property type="match status" value="1"/>
</dbReference>
<evidence type="ECO:0000259" key="6">
    <source>
        <dbReference type="PROSITE" id="PS50977"/>
    </source>
</evidence>
<dbReference type="GO" id="GO:0000976">
    <property type="term" value="F:transcription cis-regulatory region binding"/>
    <property type="evidence" value="ECO:0007669"/>
    <property type="project" value="TreeGrafter"/>
</dbReference>